<proteinExistence type="predicted"/>
<evidence type="ECO:0000313" key="2">
    <source>
        <dbReference type="EMBL" id="OIO13264.1"/>
    </source>
</evidence>
<protein>
    <submittedName>
        <fullName evidence="2">Uncharacterized protein</fullName>
    </submittedName>
</protein>
<evidence type="ECO:0000256" key="1">
    <source>
        <dbReference type="SAM" id="Phobius"/>
    </source>
</evidence>
<dbReference type="EMBL" id="MNUY01000063">
    <property type="protein sequence ID" value="OIO13264.1"/>
    <property type="molecule type" value="Genomic_DNA"/>
</dbReference>
<keyword evidence="1" id="KW-0812">Transmembrane</keyword>
<organism evidence="2 3">
    <name type="scientific">Candidatus Gottesmanbacteria bacterium CG1_02_37_22</name>
    <dbReference type="NCBI Taxonomy" id="1805209"/>
    <lineage>
        <taxon>Bacteria</taxon>
        <taxon>Candidatus Gottesmaniibacteriota</taxon>
    </lineage>
</organism>
<reference evidence="2 3" key="1">
    <citation type="journal article" date="2016" name="Environ. Microbiol.">
        <title>Genomic resolution of a cold subsurface aquifer community provides metabolic insights for novel microbes adapted to high CO concentrations.</title>
        <authorList>
            <person name="Probst A.J."/>
            <person name="Castelle C.J."/>
            <person name="Singh A."/>
            <person name="Brown C.T."/>
            <person name="Anantharaman K."/>
            <person name="Sharon I."/>
            <person name="Hug L.A."/>
            <person name="Burstein D."/>
            <person name="Emerson J.B."/>
            <person name="Thomas B.C."/>
            <person name="Banfield J.F."/>
        </authorList>
    </citation>
    <scope>NUCLEOTIDE SEQUENCE [LARGE SCALE GENOMIC DNA]</scope>
    <source>
        <strain evidence="2">CG1_02_37_22</strain>
    </source>
</reference>
<gene>
    <name evidence="2" type="ORF">AUJ73_04020</name>
</gene>
<accession>A0A1J4TNJ9</accession>
<dbReference type="STRING" id="1805209.AUJ73_04020"/>
<dbReference type="Proteomes" id="UP000183120">
    <property type="component" value="Unassembled WGS sequence"/>
</dbReference>
<keyword evidence="1" id="KW-1133">Transmembrane helix</keyword>
<sequence>MRNVIVKGIILVFLFTTGFHLIKLASDLFLSGWSGSQKELLFLFLYSAVFWIPGLGLVIIGLKILFPNINISFFKPRLKKCRICTKTTQDILVVEGNQYFYYCRNHLINEFAKKFTSFPYKMVVFHPEQERKYCCTMYPYFPLEEMKVFHFDKESVEQMRKTINSIQEICSHCNNKMAQVAYYRKGILHWENSGPKLSEVISKPQYLCVNCTFSNIEQALRSNKDYYSDNGLLAPYKGNGVFVNTFL</sequence>
<keyword evidence="1" id="KW-0472">Membrane</keyword>
<comment type="caution">
    <text evidence="2">The sequence shown here is derived from an EMBL/GenBank/DDBJ whole genome shotgun (WGS) entry which is preliminary data.</text>
</comment>
<dbReference type="AlphaFoldDB" id="A0A1J4TNJ9"/>
<evidence type="ECO:0000313" key="3">
    <source>
        <dbReference type="Proteomes" id="UP000183120"/>
    </source>
</evidence>
<name>A0A1J4TNJ9_9BACT</name>
<feature type="transmembrane region" description="Helical" evidence="1">
    <location>
        <begin position="40"/>
        <end position="66"/>
    </location>
</feature>